<organism evidence="1 2">
    <name type="scientific">Phytophthora sojae (strain P6497)</name>
    <name type="common">Soybean stem and root rot agent</name>
    <name type="synonym">Phytophthora megasperma f. sp. glycines</name>
    <dbReference type="NCBI Taxonomy" id="1094619"/>
    <lineage>
        <taxon>Eukaryota</taxon>
        <taxon>Sar</taxon>
        <taxon>Stramenopiles</taxon>
        <taxon>Oomycota</taxon>
        <taxon>Peronosporomycetes</taxon>
        <taxon>Peronosporales</taxon>
        <taxon>Peronosporaceae</taxon>
        <taxon>Phytophthora</taxon>
    </lineage>
</organism>
<dbReference type="EMBL" id="JH159151">
    <property type="protein sequence ID" value="EGZ29729.1"/>
    <property type="molecule type" value="Genomic_DNA"/>
</dbReference>
<dbReference type="Proteomes" id="UP000002640">
    <property type="component" value="Unassembled WGS sequence"/>
</dbReference>
<gene>
    <name evidence="1" type="ORF">PHYSODRAFT_418173</name>
</gene>
<protein>
    <submittedName>
        <fullName evidence="1">Uncharacterized protein</fullName>
    </submittedName>
</protein>
<sequence>MMLATRFRQVLSGICTSLAGLSFAPEPAALATTTPPTLLSRSPRRAHQTNRFRIGSFNVQSLGPNHRHVRHHDDELQLLSEAQRAHQLRIYNGCAANTIEIRAARNKILHQLRARCRAIASRKLDERITRIENLSDSARIGFRKHRSTADAVWAHKWLCARVQRYRETIHVLGIDLSRAFDTIDRVKLVEVLQTFLHNDEVRLIKVLLADTKLSLRSGSKAQHSFDSNIGTPQ</sequence>
<dbReference type="KEGG" id="psoj:PHYSODRAFT_418173"/>
<dbReference type="RefSeq" id="XP_009517004.1">
    <property type="nucleotide sequence ID" value="XM_009518709.1"/>
</dbReference>
<name>G4YJD2_PHYSP</name>
<evidence type="ECO:0000313" key="2">
    <source>
        <dbReference type="Proteomes" id="UP000002640"/>
    </source>
</evidence>
<feature type="non-terminal residue" evidence="1">
    <location>
        <position position="233"/>
    </location>
</feature>
<evidence type="ECO:0000313" key="1">
    <source>
        <dbReference type="EMBL" id="EGZ29729.1"/>
    </source>
</evidence>
<dbReference type="AlphaFoldDB" id="G4YJD2"/>
<dbReference type="GeneID" id="20652013"/>
<accession>G4YJD2</accession>
<proteinExistence type="predicted"/>
<keyword evidence="2" id="KW-1185">Reference proteome</keyword>
<reference evidence="1 2" key="1">
    <citation type="journal article" date="2006" name="Science">
        <title>Phytophthora genome sequences uncover evolutionary origins and mechanisms of pathogenesis.</title>
        <authorList>
            <person name="Tyler B.M."/>
            <person name="Tripathy S."/>
            <person name="Zhang X."/>
            <person name="Dehal P."/>
            <person name="Jiang R.H."/>
            <person name="Aerts A."/>
            <person name="Arredondo F.D."/>
            <person name="Baxter L."/>
            <person name="Bensasson D."/>
            <person name="Beynon J.L."/>
            <person name="Chapman J."/>
            <person name="Damasceno C.M."/>
            <person name="Dorrance A.E."/>
            <person name="Dou D."/>
            <person name="Dickerman A.W."/>
            <person name="Dubchak I.L."/>
            <person name="Garbelotto M."/>
            <person name="Gijzen M."/>
            <person name="Gordon S.G."/>
            <person name="Govers F."/>
            <person name="Grunwald N.J."/>
            <person name="Huang W."/>
            <person name="Ivors K.L."/>
            <person name="Jones R.W."/>
            <person name="Kamoun S."/>
            <person name="Krampis K."/>
            <person name="Lamour K.H."/>
            <person name="Lee M.K."/>
            <person name="McDonald W.H."/>
            <person name="Medina M."/>
            <person name="Meijer H.J."/>
            <person name="Nordberg E.K."/>
            <person name="Maclean D.J."/>
            <person name="Ospina-Giraldo M.D."/>
            <person name="Morris P.F."/>
            <person name="Phuntumart V."/>
            <person name="Putnam N.H."/>
            <person name="Rash S."/>
            <person name="Rose J.K."/>
            <person name="Sakihama Y."/>
            <person name="Salamov A.A."/>
            <person name="Savidor A."/>
            <person name="Scheuring C.F."/>
            <person name="Smith B.M."/>
            <person name="Sobral B.W."/>
            <person name="Terry A."/>
            <person name="Torto-Alalibo T.A."/>
            <person name="Win J."/>
            <person name="Xu Z."/>
            <person name="Zhang H."/>
            <person name="Grigoriev I.V."/>
            <person name="Rokhsar D.S."/>
            <person name="Boore J.L."/>
        </authorList>
    </citation>
    <scope>NUCLEOTIDE SEQUENCE [LARGE SCALE GENOMIC DNA]</scope>
    <source>
        <strain evidence="1 2">P6497</strain>
    </source>
</reference>
<dbReference type="STRING" id="1094619.G4YJD2"/>
<dbReference type="InParanoid" id="G4YJD2"/>